<dbReference type="InterPro" id="IPR013783">
    <property type="entry name" value="Ig-like_fold"/>
</dbReference>
<dbReference type="GO" id="GO:0002250">
    <property type="term" value="P:adaptive immune response"/>
    <property type="evidence" value="ECO:0007669"/>
    <property type="project" value="UniProtKB-KW"/>
</dbReference>
<feature type="domain" description="Ig-like" evidence="12">
    <location>
        <begin position="174"/>
        <end position="278"/>
    </location>
</feature>
<organism evidence="13 14">
    <name type="scientific">Myodes glareolus</name>
    <name type="common">Bank vole</name>
    <name type="synonym">Clethrionomys glareolus</name>
    <dbReference type="NCBI Taxonomy" id="447135"/>
    <lineage>
        <taxon>Eukaryota</taxon>
        <taxon>Metazoa</taxon>
        <taxon>Chordata</taxon>
        <taxon>Craniata</taxon>
        <taxon>Vertebrata</taxon>
        <taxon>Euteleostomi</taxon>
        <taxon>Mammalia</taxon>
        <taxon>Eutheria</taxon>
        <taxon>Euarchontoglires</taxon>
        <taxon>Glires</taxon>
        <taxon>Rodentia</taxon>
        <taxon>Myomorpha</taxon>
        <taxon>Muroidea</taxon>
        <taxon>Cricetidae</taxon>
        <taxon>Arvicolinae</taxon>
        <taxon>Myodes</taxon>
    </lineage>
</organism>
<accession>A0AAW0HAM4</accession>
<dbReference type="InterPro" id="IPR011162">
    <property type="entry name" value="MHC_I/II-like_Ag-recog"/>
</dbReference>
<dbReference type="Pfam" id="PF00969">
    <property type="entry name" value="MHC_II_beta"/>
    <property type="match status" value="1"/>
</dbReference>
<evidence type="ECO:0000256" key="10">
    <source>
        <dbReference type="ARBA" id="ARBA00023182"/>
    </source>
</evidence>
<dbReference type="InterPro" id="IPR003006">
    <property type="entry name" value="Ig/MHC_CS"/>
</dbReference>
<keyword evidence="9" id="KW-0325">Glycoprotein</keyword>
<evidence type="ECO:0000313" key="14">
    <source>
        <dbReference type="Proteomes" id="UP001488838"/>
    </source>
</evidence>
<comment type="caution">
    <text evidence="13">The sequence shown here is derived from an EMBL/GenBank/DDBJ whole genome shotgun (WGS) entry which is preliminary data.</text>
</comment>
<comment type="subcellular location">
    <subcellularLocation>
        <location evidence="1">Membrane</location>
        <topology evidence="1">Single-pass type I membrane protein</topology>
    </subcellularLocation>
</comment>
<dbReference type="SUPFAM" id="SSF48726">
    <property type="entry name" value="Immunoglobulin"/>
    <property type="match status" value="1"/>
</dbReference>
<evidence type="ECO:0000256" key="9">
    <source>
        <dbReference type="ARBA" id="ARBA00023180"/>
    </source>
</evidence>
<dbReference type="SMART" id="SM00407">
    <property type="entry name" value="IGc1"/>
    <property type="match status" value="1"/>
</dbReference>
<feature type="transmembrane region" description="Helical" evidence="11">
    <location>
        <begin position="59"/>
        <end position="77"/>
    </location>
</feature>
<keyword evidence="5 11" id="KW-1133">Transmembrane helix</keyword>
<keyword evidence="10" id="KW-0491">MHC II</keyword>
<feature type="transmembrane region" description="Helical" evidence="11">
    <location>
        <begin position="276"/>
        <end position="298"/>
    </location>
</feature>
<keyword evidence="7 11" id="KW-0472">Membrane</keyword>
<reference evidence="13 14" key="1">
    <citation type="journal article" date="2023" name="bioRxiv">
        <title>Conserved and derived expression patterns and positive selection on dental genes reveal complex evolutionary context of ever-growing rodent molars.</title>
        <authorList>
            <person name="Calamari Z.T."/>
            <person name="Song A."/>
            <person name="Cohen E."/>
            <person name="Akter M."/>
            <person name="Roy R.D."/>
            <person name="Hallikas O."/>
            <person name="Christensen M.M."/>
            <person name="Li P."/>
            <person name="Marangoni P."/>
            <person name="Jernvall J."/>
            <person name="Klein O.D."/>
        </authorList>
    </citation>
    <scope>NUCLEOTIDE SEQUENCE [LARGE SCALE GENOMIC DNA]</scope>
    <source>
        <strain evidence="13">V071</strain>
    </source>
</reference>
<gene>
    <name evidence="13" type="ORF">U0070_000942</name>
</gene>
<comment type="similarity">
    <text evidence="2">Belongs to the MHC class II family.</text>
</comment>
<evidence type="ECO:0000256" key="4">
    <source>
        <dbReference type="ARBA" id="ARBA00022859"/>
    </source>
</evidence>
<dbReference type="Gene3D" id="2.60.40.10">
    <property type="entry name" value="Immunoglobulins"/>
    <property type="match status" value="1"/>
</dbReference>
<evidence type="ECO:0000259" key="12">
    <source>
        <dbReference type="PROSITE" id="PS50835"/>
    </source>
</evidence>
<evidence type="ECO:0000256" key="5">
    <source>
        <dbReference type="ARBA" id="ARBA00022989"/>
    </source>
</evidence>
<dbReference type="SMART" id="SM00921">
    <property type="entry name" value="MHC_II_beta"/>
    <property type="match status" value="1"/>
</dbReference>
<dbReference type="InterPro" id="IPR003597">
    <property type="entry name" value="Ig_C1-set"/>
</dbReference>
<dbReference type="GO" id="GO:0042613">
    <property type="term" value="C:MHC class II protein complex"/>
    <property type="evidence" value="ECO:0007669"/>
    <property type="project" value="UniProtKB-KW"/>
</dbReference>
<evidence type="ECO:0000256" key="7">
    <source>
        <dbReference type="ARBA" id="ARBA00023136"/>
    </source>
</evidence>
<dbReference type="Pfam" id="PF07654">
    <property type="entry name" value="C1-set"/>
    <property type="match status" value="1"/>
</dbReference>
<dbReference type="PANTHER" id="PTHR19944">
    <property type="entry name" value="MHC CLASS II-RELATED"/>
    <property type="match status" value="1"/>
</dbReference>
<dbReference type="SUPFAM" id="SSF54452">
    <property type="entry name" value="MHC antigen-recognition domain"/>
    <property type="match status" value="1"/>
</dbReference>
<dbReference type="InterPro" id="IPR036179">
    <property type="entry name" value="Ig-like_dom_sf"/>
</dbReference>
<dbReference type="PANTHER" id="PTHR19944:SF99">
    <property type="entry name" value="HLA CLASS II HISTOCOMPATIBILITY ANTIGEN, DRB1 BETA CHAIN"/>
    <property type="match status" value="1"/>
</dbReference>
<dbReference type="EMBL" id="JBBHLL010000733">
    <property type="protein sequence ID" value="KAK7798072.1"/>
    <property type="molecule type" value="Genomic_DNA"/>
</dbReference>
<evidence type="ECO:0000256" key="11">
    <source>
        <dbReference type="SAM" id="Phobius"/>
    </source>
</evidence>
<dbReference type="Proteomes" id="UP001488838">
    <property type="component" value="Unassembled WGS sequence"/>
</dbReference>
<keyword evidence="6" id="KW-1064">Adaptive immunity</keyword>
<dbReference type="AlphaFoldDB" id="A0AAW0HAM4"/>
<protein>
    <recommendedName>
        <fullName evidence="12">Ig-like domain-containing protein</fullName>
    </recommendedName>
</protein>
<evidence type="ECO:0000256" key="3">
    <source>
        <dbReference type="ARBA" id="ARBA00022692"/>
    </source>
</evidence>
<dbReference type="PROSITE" id="PS50835">
    <property type="entry name" value="IG_LIKE"/>
    <property type="match status" value="1"/>
</dbReference>
<evidence type="ECO:0000256" key="6">
    <source>
        <dbReference type="ARBA" id="ARBA00023130"/>
    </source>
</evidence>
<keyword evidence="4" id="KW-0391">Immunity</keyword>
<evidence type="ECO:0000256" key="2">
    <source>
        <dbReference type="ARBA" id="ARBA00007394"/>
    </source>
</evidence>
<name>A0AAW0HAM4_MYOGA</name>
<dbReference type="FunFam" id="2.60.40.10:FF:000116">
    <property type="entry name" value="HLA class II histocompatibility antigen, DRB1-1 beta chain"/>
    <property type="match status" value="1"/>
</dbReference>
<dbReference type="GO" id="GO:0002504">
    <property type="term" value="P:antigen processing and presentation of peptide or polysaccharide antigen via MHC class II"/>
    <property type="evidence" value="ECO:0007669"/>
    <property type="project" value="UniProtKB-KW"/>
</dbReference>
<keyword evidence="3 11" id="KW-0812">Transmembrane</keyword>
<sequence length="327" mass="37165">MYWVCWWETGKLLLTTAPQPSPALGNVRDGGDIIGNGCTDIAFDMDIIKLRAVSPRGPWVAAVALTLMVLSPPVALVRDLRPRFLQQVKSECRYSNGLERVRYLQRHIYNQEEHLRFDSEVGKYQAVTKLGEIQAEYWNSQKGFLDQKRAKVHTFCRFNYAIVEILTVQQRVEPKVTVYPTKTQPLKHHNLLVCSVSSFYPGQIEIRWFRNGQEEKAGVVYTGLIRNGDWTFQTLVMLETVPQSGEVYTCQVEHPSLTSPVRVEWRAQSSSAQNKMLSGVGIFVLGLLFLGLGLFIYFRNQEGQSGLQLTGLFPVQDCVVKQCTLEM</sequence>
<dbReference type="InterPro" id="IPR050160">
    <property type="entry name" value="MHC/Immunoglobulin"/>
</dbReference>
<keyword evidence="8" id="KW-1015">Disulfide bond</keyword>
<evidence type="ECO:0000256" key="1">
    <source>
        <dbReference type="ARBA" id="ARBA00004479"/>
    </source>
</evidence>
<dbReference type="Gene3D" id="3.10.320.10">
    <property type="entry name" value="Class II Histocompatibility Antigen, M Beta Chain, Chain B, domain 1"/>
    <property type="match status" value="1"/>
</dbReference>
<dbReference type="InterPro" id="IPR014745">
    <property type="entry name" value="MHC_II_a/b_N"/>
</dbReference>
<proteinExistence type="inferred from homology"/>
<dbReference type="InterPro" id="IPR007110">
    <property type="entry name" value="Ig-like_dom"/>
</dbReference>
<evidence type="ECO:0000256" key="8">
    <source>
        <dbReference type="ARBA" id="ARBA00023157"/>
    </source>
</evidence>
<evidence type="ECO:0000313" key="13">
    <source>
        <dbReference type="EMBL" id="KAK7798072.1"/>
    </source>
</evidence>
<dbReference type="InterPro" id="IPR000353">
    <property type="entry name" value="MHC_II_b_N"/>
</dbReference>
<dbReference type="FunFam" id="3.10.320.10:FF:000001">
    <property type="entry name" value="HLA class II histocompatibility antigen, DRB1-1 beta chain"/>
    <property type="match status" value="1"/>
</dbReference>
<dbReference type="PROSITE" id="PS00290">
    <property type="entry name" value="IG_MHC"/>
    <property type="match status" value="1"/>
</dbReference>
<keyword evidence="14" id="KW-1185">Reference proteome</keyword>